<evidence type="ECO:0000313" key="2">
    <source>
        <dbReference type="EMBL" id="MCS0638940.1"/>
    </source>
</evidence>
<proteinExistence type="predicted"/>
<accession>A0ABT2CNQ7</accession>
<evidence type="ECO:0000313" key="3">
    <source>
        <dbReference type="Proteomes" id="UP001431313"/>
    </source>
</evidence>
<dbReference type="Proteomes" id="UP001431313">
    <property type="component" value="Unassembled WGS sequence"/>
</dbReference>
<dbReference type="EMBL" id="JANUGQ010000028">
    <property type="protein sequence ID" value="MCS0638940.1"/>
    <property type="molecule type" value="Genomic_DNA"/>
</dbReference>
<keyword evidence="3" id="KW-1185">Reference proteome</keyword>
<dbReference type="RefSeq" id="WP_258790250.1">
    <property type="nucleotide sequence ID" value="NZ_JANUGQ010000028.1"/>
</dbReference>
<evidence type="ECO:0000256" key="1">
    <source>
        <dbReference type="SAM" id="MobiDB-lite"/>
    </source>
</evidence>
<sequence>MSEIAVCFLSPVISPRQVQSIQRGGTVSSRRLFEGQRTRLLGGVCVGALLAVGASPGAIASENDAADSPKSCYSSVTTYVLEDAPASAPATPGAATRTLRKYVDWNPRSAGADGTLIDTADTASVPASSRLIAGNKGAIYEITGGSGGGGLRLHRDMTGSGGSLLTPRYNFKQNPDQPWGTFEKIWADTEGNVLAIDAGGNLDLYQIVYPSSGTTASMARKARLLATDPALTELRKSSKVWSVGAQVYGLRDGEVRSWPYSFTGGALSLGAAVVIASGLTDAKSAWSPGPGTVYTHSGPSGQTPGSRDYAGVVKGFTGAPSSLSLARDEVRVGIFGEVLVNAVPCLVEAPEDARPSVGPEPDEATVPEAPPAPAPQPKPTGPAKVSGKFVLGDGSPAADLPVTIEAADVRQDSDSAMNLPDLGVVRTGADGAWSLTLPDPLPADIQKAADDNGGALNVIARTEGTTTSGVAMFGTVSLTAAPEAPSTGKPTAFAASVASDSAEPTALLPLLAADAPGNSPFSATEAQTADTYAAEHDRLTVATDEPTPTWQSDRGPAPASYDPYLVKGADIRSEKVVPYRTRSQCEWFAFRESSRIAYTVVGEGHAYWDARSQVEYSNKLSSQFDVAISHGSNWTVSGKVARGSSMGVTTSHAYRGPYYSKQWMVPIEYSKERWEQYCGELPKLKGKYWRIAPGGYKIPQGGATAKIGKDVMSKDGPRNYATSRPEYRAIAVRDSYWGLLWGRSSKTERAATVYGITLGASTSYDSDHAQRIYAGKARRAHYIWGRGGRLYENPGMFHSN</sequence>
<feature type="compositionally biased region" description="Polar residues" evidence="1">
    <location>
        <begin position="294"/>
        <end position="305"/>
    </location>
</feature>
<protein>
    <submittedName>
        <fullName evidence="2">Uncharacterized protein</fullName>
    </submittedName>
</protein>
<name>A0ABT2CNQ7_9ACTN</name>
<feature type="compositionally biased region" description="Pro residues" evidence="1">
    <location>
        <begin position="368"/>
        <end position="380"/>
    </location>
</feature>
<feature type="region of interest" description="Disordered" evidence="1">
    <location>
        <begin position="351"/>
        <end position="387"/>
    </location>
</feature>
<comment type="caution">
    <text evidence="2">The sequence shown here is derived from an EMBL/GenBank/DDBJ whole genome shotgun (WGS) entry which is preliminary data.</text>
</comment>
<reference evidence="2" key="1">
    <citation type="submission" date="2022-08" db="EMBL/GenBank/DDBJ databases">
        <authorList>
            <person name="Somphong A."/>
            <person name="Phongsopitanun W."/>
        </authorList>
    </citation>
    <scope>NUCLEOTIDE SEQUENCE</scope>
    <source>
        <strain evidence="2">LP05-1</strain>
    </source>
</reference>
<gene>
    <name evidence="2" type="ORF">NX801_25485</name>
</gene>
<feature type="region of interest" description="Disordered" evidence="1">
    <location>
        <begin position="290"/>
        <end position="309"/>
    </location>
</feature>
<organism evidence="2 3">
    <name type="scientific">Streptomyces pyxinae</name>
    <dbReference type="NCBI Taxonomy" id="2970734"/>
    <lineage>
        <taxon>Bacteria</taxon>
        <taxon>Bacillati</taxon>
        <taxon>Actinomycetota</taxon>
        <taxon>Actinomycetes</taxon>
        <taxon>Kitasatosporales</taxon>
        <taxon>Streptomycetaceae</taxon>
        <taxon>Streptomyces</taxon>
    </lineage>
</organism>